<reference evidence="1 2" key="1">
    <citation type="submission" date="2017-03" db="EMBL/GenBank/DDBJ databases">
        <title>Complete genome sequence of Candidatus 'Thiodictyon syntrophicum' sp. nov. strain Cad16T, a photolithoautotroph purple sulfur bacterium isolated from an alpine meromictic lake.</title>
        <authorList>
            <person name="Luedin S.M."/>
            <person name="Pothier J.F."/>
            <person name="Danza F."/>
            <person name="Storelli N."/>
            <person name="Wittwer M."/>
            <person name="Tonolla M."/>
        </authorList>
    </citation>
    <scope>NUCLEOTIDE SEQUENCE [LARGE SCALE GENOMIC DNA]</scope>
    <source>
        <strain evidence="1 2">Cad16T</strain>
        <plasmid evidence="2">Plasmid pts417</plasmid>
    </source>
</reference>
<dbReference type="Gene3D" id="1.10.3290.10">
    <property type="entry name" value="Fido-like domain"/>
    <property type="match status" value="1"/>
</dbReference>
<name>A0A2K8UID9_9GAMM</name>
<proteinExistence type="predicted"/>
<protein>
    <recommendedName>
        <fullName evidence="3">Fido domain-containing protein</fullName>
    </recommendedName>
</protein>
<evidence type="ECO:0000313" key="1">
    <source>
        <dbReference type="EMBL" id="AUB85343.1"/>
    </source>
</evidence>
<accession>A0A2K8UID9</accession>
<evidence type="ECO:0000313" key="2">
    <source>
        <dbReference type="Proteomes" id="UP000232638"/>
    </source>
</evidence>
<gene>
    <name evidence="1" type="ORF">THSYN_30855</name>
</gene>
<dbReference type="InterPro" id="IPR036597">
    <property type="entry name" value="Fido-like_dom_sf"/>
</dbReference>
<organism evidence="1 2">
    <name type="scientific">Candidatus Thiodictyon syntrophicum</name>
    <dbReference type="NCBI Taxonomy" id="1166950"/>
    <lineage>
        <taxon>Bacteria</taxon>
        <taxon>Pseudomonadati</taxon>
        <taxon>Pseudomonadota</taxon>
        <taxon>Gammaproteobacteria</taxon>
        <taxon>Chromatiales</taxon>
        <taxon>Chromatiaceae</taxon>
        <taxon>Thiodictyon</taxon>
    </lineage>
</organism>
<evidence type="ECO:0008006" key="3">
    <source>
        <dbReference type="Google" id="ProtNLM"/>
    </source>
</evidence>
<keyword evidence="2" id="KW-1185">Reference proteome</keyword>
<dbReference type="EMBL" id="CP020371">
    <property type="protein sequence ID" value="AUB85343.1"/>
    <property type="molecule type" value="Genomic_DNA"/>
</dbReference>
<dbReference type="Proteomes" id="UP000232638">
    <property type="component" value="Plasmid pTs417"/>
</dbReference>
<dbReference type="SUPFAM" id="SSF140931">
    <property type="entry name" value="Fic-like"/>
    <property type="match status" value="1"/>
</dbReference>
<geneLocation type="plasmid" evidence="2">
    <name>pts417</name>
</geneLocation>
<sequence>MRLDLAAIERSLRAVQRDFARINATLEIPRDPLSDRVIANLLAGYAYLDSLLALGRNPLALGNSADLLQLNHLVLCGTDEADIKDAAKHLAETVARFYDRSGPGGVGELMDTLAAYRDEPVWRRAARAYIQVMSRPQLFIEGNHRTGALIMSALLAGEGKPPFVLTVNNAKAYFDPSTLAKDSRKRSLQLFLRRPKLCKRFAELLKSEADRGFLRP</sequence>
<dbReference type="KEGG" id="tsy:THSYN_30855"/>
<dbReference type="AlphaFoldDB" id="A0A2K8UID9"/>
<keyword evidence="1" id="KW-0614">Plasmid</keyword>